<comment type="caution">
    <text evidence="1">The sequence shown here is derived from an EMBL/GenBank/DDBJ whole genome shotgun (WGS) entry which is preliminary data.</text>
</comment>
<gene>
    <name evidence="1" type="ORF">B4109_3112</name>
</gene>
<evidence type="ECO:0000313" key="2">
    <source>
        <dbReference type="Proteomes" id="UP000075424"/>
    </source>
</evidence>
<dbReference type="EMBL" id="LQYV01000045">
    <property type="protein sequence ID" value="KYD27509.1"/>
    <property type="molecule type" value="Genomic_DNA"/>
</dbReference>
<dbReference type="AlphaFoldDB" id="A0A150MSW3"/>
<name>A0A150MSW3_GEOSE</name>
<accession>A0A150MSW3</accession>
<proteinExistence type="predicted"/>
<reference evidence="1 2" key="1">
    <citation type="submission" date="2016-01" db="EMBL/GenBank/DDBJ databases">
        <title>Draft Genome Sequences of Seven Thermophilic Sporeformers Isolated from Foods.</title>
        <authorList>
            <person name="Berendsen E.M."/>
            <person name="Wells-Bennik M.H."/>
            <person name="Krawcyk A.O."/>
            <person name="De Jong A."/>
            <person name="Holsappel S."/>
            <person name="Eijlander R.T."/>
            <person name="Kuipers O.P."/>
        </authorList>
    </citation>
    <scope>NUCLEOTIDE SEQUENCE [LARGE SCALE GENOMIC DNA]</scope>
    <source>
        <strain evidence="1 2">B4109</strain>
    </source>
</reference>
<organism evidence="1 2">
    <name type="scientific">Geobacillus stearothermophilus</name>
    <name type="common">Bacillus stearothermophilus</name>
    <dbReference type="NCBI Taxonomy" id="1422"/>
    <lineage>
        <taxon>Bacteria</taxon>
        <taxon>Bacillati</taxon>
        <taxon>Bacillota</taxon>
        <taxon>Bacilli</taxon>
        <taxon>Bacillales</taxon>
        <taxon>Anoxybacillaceae</taxon>
        <taxon>Geobacillus</taxon>
    </lineage>
</organism>
<dbReference type="Proteomes" id="UP000075424">
    <property type="component" value="Unassembled WGS sequence"/>
</dbReference>
<evidence type="ECO:0000313" key="1">
    <source>
        <dbReference type="EMBL" id="KYD27509.1"/>
    </source>
</evidence>
<sequence>MPIFKKFLLLYKAVFVYCMKVSYKEKNLSKTEKKFSSTKYLPHI</sequence>
<protein>
    <submittedName>
        <fullName evidence="1">Uncharacterized protein</fullName>
    </submittedName>
</protein>